<reference evidence="2" key="1">
    <citation type="journal article" date="2020" name="Stud. Mycol.">
        <title>101 Dothideomycetes genomes: a test case for predicting lifestyles and emergence of pathogens.</title>
        <authorList>
            <person name="Haridas S."/>
            <person name="Albert R."/>
            <person name="Binder M."/>
            <person name="Bloem J."/>
            <person name="Labutti K."/>
            <person name="Salamov A."/>
            <person name="Andreopoulos B."/>
            <person name="Baker S."/>
            <person name="Barry K."/>
            <person name="Bills G."/>
            <person name="Bluhm B."/>
            <person name="Cannon C."/>
            <person name="Castanera R."/>
            <person name="Culley D."/>
            <person name="Daum C."/>
            <person name="Ezra D."/>
            <person name="Gonzalez J."/>
            <person name="Henrissat B."/>
            <person name="Kuo A."/>
            <person name="Liang C."/>
            <person name="Lipzen A."/>
            <person name="Lutzoni F."/>
            <person name="Magnuson J."/>
            <person name="Mondo S."/>
            <person name="Nolan M."/>
            <person name="Ohm R."/>
            <person name="Pangilinan J."/>
            <person name="Park H.-J."/>
            <person name="Ramirez L."/>
            <person name="Alfaro M."/>
            <person name="Sun H."/>
            <person name="Tritt A."/>
            <person name="Yoshinaga Y."/>
            <person name="Zwiers L.-H."/>
            <person name="Turgeon B."/>
            <person name="Goodwin S."/>
            <person name="Spatafora J."/>
            <person name="Crous P."/>
            <person name="Grigoriev I."/>
        </authorList>
    </citation>
    <scope>NUCLEOTIDE SEQUENCE</scope>
    <source>
        <strain evidence="2">CBS 122367</strain>
    </source>
</reference>
<feature type="compositionally biased region" description="Acidic residues" evidence="1">
    <location>
        <begin position="183"/>
        <end position="192"/>
    </location>
</feature>
<evidence type="ECO:0000313" key="3">
    <source>
        <dbReference type="Proteomes" id="UP000799291"/>
    </source>
</evidence>
<feature type="region of interest" description="Disordered" evidence="1">
    <location>
        <begin position="70"/>
        <end position="98"/>
    </location>
</feature>
<evidence type="ECO:0000313" key="2">
    <source>
        <dbReference type="EMBL" id="KAF2687314.1"/>
    </source>
</evidence>
<gene>
    <name evidence="2" type="ORF">K458DRAFT_386144</name>
</gene>
<keyword evidence="3" id="KW-1185">Reference proteome</keyword>
<dbReference type="EMBL" id="MU005575">
    <property type="protein sequence ID" value="KAF2687314.1"/>
    <property type="molecule type" value="Genomic_DNA"/>
</dbReference>
<dbReference type="Proteomes" id="UP000799291">
    <property type="component" value="Unassembled WGS sequence"/>
</dbReference>
<evidence type="ECO:0000256" key="1">
    <source>
        <dbReference type="SAM" id="MobiDB-lite"/>
    </source>
</evidence>
<accession>A0A6G1J9S7</accession>
<protein>
    <submittedName>
        <fullName evidence="2">Uncharacterized protein</fullName>
    </submittedName>
</protein>
<dbReference type="AlphaFoldDB" id="A0A6G1J9S7"/>
<feature type="compositionally biased region" description="Basic and acidic residues" evidence="1">
    <location>
        <begin position="147"/>
        <end position="158"/>
    </location>
</feature>
<feature type="compositionally biased region" description="Basic and acidic residues" evidence="1">
    <location>
        <begin position="126"/>
        <end position="135"/>
    </location>
</feature>
<name>A0A6G1J9S7_9PLEO</name>
<feature type="region of interest" description="Disordered" evidence="1">
    <location>
        <begin position="111"/>
        <end position="194"/>
    </location>
</feature>
<organism evidence="2 3">
    <name type="scientific">Lentithecium fluviatile CBS 122367</name>
    <dbReference type="NCBI Taxonomy" id="1168545"/>
    <lineage>
        <taxon>Eukaryota</taxon>
        <taxon>Fungi</taxon>
        <taxon>Dikarya</taxon>
        <taxon>Ascomycota</taxon>
        <taxon>Pezizomycotina</taxon>
        <taxon>Dothideomycetes</taxon>
        <taxon>Pleosporomycetidae</taxon>
        <taxon>Pleosporales</taxon>
        <taxon>Massarineae</taxon>
        <taxon>Lentitheciaceae</taxon>
        <taxon>Lentithecium</taxon>
    </lineage>
</organism>
<sequence length="366" mass="40014">MTEASDVSCKALLALSNDPALKGAREKVYETLSEEDLVKAVSETWRRGLSWESRKAVASVLFDLAARETPSDVPDHARGVARIPQPYGTGTLDADGGSKHAVRELRGLGARHRAGSAAAEVGVPSHRNEAHETRLANDTTTRSARKRNLEDGSEASERKRAKPSELPSRVKPEISPSFVNLSSEDEGNDNDMDAISYNLRSTSQSQNPTRNRTKTPPANHELDLVLWKPSGSDQGHWIRMNDVPPALSQQIEASIAADFTSTRDRAKKGPALLRVDGVQGLVQVRGIVTMRQIDRKAECIAMIHFQPLPSPLSLWEKGYSDSLLAHSRRNRPSSSTFSMNMFGSFMRGFGIIESAQIAQQIPVSAA</sequence>
<proteinExistence type="predicted"/>